<evidence type="ECO:0000313" key="2">
    <source>
        <dbReference type="EMBL" id="OEL28737.1"/>
    </source>
</evidence>
<feature type="compositionally biased region" description="Pro residues" evidence="1">
    <location>
        <begin position="38"/>
        <end position="49"/>
    </location>
</feature>
<proteinExistence type="predicted"/>
<dbReference type="EMBL" id="LWDX02029170">
    <property type="protein sequence ID" value="OEL28737.1"/>
    <property type="molecule type" value="Genomic_DNA"/>
</dbReference>
<comment type="caution">
    <text evidence="2">The sequence shown here is derived from an EMBL/GenBank/DDBJ whole genome shotgun (WGS) entry which is preliminary data.</text>
</comment>
<accession>A0A1E5VUD7</accession>
<organism evidence="2 3">
    <name type="scientific">Dichanthelium oligosanthes</name>
    <dbReference type="NCBI Taxonomy" id="888268"/>
    <lineage>
        <taxon>Eukaryota</taxon>
        <taxon>Viridiplantae</taxon>
        <taxon>Streptophyta</taxon>
        <taxon>Embryophyta</taxon>
        <taxon>Tracheophyta</taxon>
        <taxon>Spermatophyta</taxon>
        <taxon>Magnoliopsida</taxon>
        <taxon>Liliopsida</taxon>
        <taxon>Poales</taxon>
        <taxon>Poaceae</taxon>
        <taxon>PACMAD clade</taxon>
        <taxon>Panicoideae</taxon>
        <taxon>Panicodae</taxon>
        <taxon>Paniceae</taxon>
        <taxon>Dichantheliinae</taxon>
        <taxon>Dichanthelium</taxon>
    </lineage>
</organism>
<name>A0A1E5VUD7_9POAL</name>
<feature type="region of interest" description="Disordered" evidence="1">
    <location>
        <begin position="32"/>
        <end position="86"/>
    </location>
</feature>
<dbReference type="Proteomes" id="UP000095767">
    <property type="component" value="Unassembled WGS sequence"/>
</dbReference>
<gene>
    <name evidence="2" type="ORF">BAE44_0010244</name>
</gene>
<dbReference type="AlphaFoldDB" id="A0A1E5VUD7"/>
<keyword evidence="3" id="KW-1185">Reference proteome</keyword>
<sequence>LPATQKRSEGRVREKLTVRRVNIQKITTMPPLVALSLRPPPTPTAPSPAPSAGASSLARRRWASPPPPWAQRWRPRRWPPSSAAGT</sequence>
<evidence type="ECO:0000313" key="3">
    <source>
        <dbReference type="Proteomes" id="UP000095767"/>
    </source>
</evidence>
<reference evidence="2 3" key="1">
    <citation type="submission" date="2016-09" db="EMBL/GenBank/DDBJ databases">
        <title>The draft genome of Dichanthelium oligosanthes: A C3 panicoid grass species.</title>
        <authorList>
            <person name="Studer A.J."/>
            <person name="Schnable J.C."/>
            <person name="Brutnell T.P."/>
        </authorList>
    </citation>
    <scope>NUCLEOTIDE SEQUENCE [LARGE SCALE GENOMIC DNA]</scope>
    <source>
        <strain evidence="3">cv. Kellogg 1175</strain>
        <tissue evidence="2">Leaf</tissue>
    </source>
</reference>
<feature type="non-terminal residue" evidence="2">
    <location>
        <position position="1"/>
    </location>
</feature>
<evidence type="ECO:0000256" key="1">
    <source>
        <dbReference type="SAM" id="MobiDB-lite"/>
    </source>
</evidence>
<protein>
    <submittedName>
        <fullName evidence="2">Uncharacterized protein</fullName>
    </submittedName>
</protein>